<protein>
    <submittedName>
        <fullName evidence="2">Uncharacterized protein</fullName>
    </submittedName>
</protein>
<evidence type="ECO:0000313" key="2">
    <source>
        <dbReference type="EMBL" id="KAK3757534.1"/>
    </source>
</evidence>
<feature type="region of interest" description="Disordered" evidence="1">
    <location>
        <begin position="47"/>
        <end position="90"/>
    </location>
</feature>
<sequence length="90" mass="9998">MYVIQPVNYVDTSIHKLWSEIKSVSTTDSQRATLPVSVSPVTLSHSLVGSVSSPAPASRRARRDQPQTFSPTSRHPATRTDCKLSPRHWN</sequence>
<dbReference type="Proteomes" id="UP001283361">
    <property type="component" value="Unassembled WGS sequence"/>
</dbReference>
<keyword evidence="3" id="KW-1185">Reference proteome</keyword>
<accession>A0AAE0YUE5</accession>
<gene>
    <name evidence="2" type="ORF">RRG08_032702</name>
</gene>
<evidence type="ECO:0000256" key="1">
    <source>
        <dbReference type="SAM" id="MobiDB-lite"/>
    </source>
</evidence>
<dbReference type="AlphaFoldDB" id="A0AAE0YUE5"/>
<feature type="compositionally biased region" description="Polar residues" evidence="1">
    <location>
        <begin position="66"/>
        <end position="75"/>
    </location>
</feature>
<reference evidence="2" key="1">
    <citation type="journal article" date="2023" name="G3 (Bethesda)">
        <title>A reference genome for the long-term kleptoplast-retaining sea slug Elysia crispata morphotype clarki.</title>
        <authorList>
            <person name="Eastman K.E."/>
            <person name="Pendleton A.L."/>
            <person name="Shaikh M.A."/>
            <person name="Suttiyut T."/>
            <person name="Ogas R."/>
            <person name="Tomko P."/>
            <person name="Gavelis G."/>
            <person name="Widhalm J.R."/>
            <person name="Wisecaver J.H."/>
        </authorList>
    </citation>
    <scope>NUCLEOTIDE SEQUENCE</scope>
    <source>
        <strain evidence="2">ECLA1</strain>
    </source>
</reference>
<comment type="caution">
    <text evidence="2">The sequence shown here is derived from an EMBL/GenBank/DDBJ whole genome shotgun (WGS) entry which is preliminary data.</text>
</comment>
<organism evidence="2 3">
    <name type="scientific">Elysia crispata</name>
    <name type="common">lettuce slug</name>
    <dbReference type="NCBI Taxonomy" id="231223"/>
    <lineage>
        <taxon>Eukaryota</taxon>
        <taxon>Metazoa</taxon>
        <taxon>Spiralia</taxon>
        <taxon>Lophotrochozoa</taxon>
        <taxon>Mollusca</taxon>
        <taxon>Gastropoda</taxon>
        <taxon>Heterobranchia</taxon>
        <taxon>Euthyneura</taxon>
        <taxon>Panpulmonata</taxon>
        <taxon>Sacoglossa</taxon>
        <taxon>Placobranchoidea</taxon>
        <taxon>Plakobranchidae</taxon>
        <taxon>Elysia</taxon>
    </lineage>
</organism>
<evidence type="ECO:0000313" key="3">
    <source>
        <dbReference type="Proteomes" id="UP001283361"/>
    </source>
</evidence>
<dbReference type="EMBL" id="JAWDGP010005359">
    <property type="protein sequence ID" value="KAK3757534.1"/>
    <property type="molecule type" value="Genomic_DNA"/>
</dbReference>
<name>A0AAE0YUE5_9GAST</name>
<proteinExistence type="predicted"/>